<keyword evidence="3" id="KW-1185">Reference proteome</keyword>
<feature type="compositionally biased region" description="Acidic residues" evidence="1">
    <location>
        <begin position="1"/>
        <end position="23"/>
    </location>
</feature>
<dbReference type="EMBL" id="CP001966">
    <property type="protein sequence ID" value="ADG80468.1"/>
    <property type="molecule type" value="Genomic_DNA"/>
</dbReference>
<name>D5UMJ4_TSUPD</name>
<dbReference type="KEGG" id="tpr:Tpau_3896"/>
<evidence type="ECO:0000313" key="3">
    <source>
        <dbReference type="Proteomes" id="UP000001213"/>
    </source>
</evidence>
<protein>
    <submittedName>
        <fullName evidence="2">Uncharacterized protein</fullName>
    </submittedName>
</protein>
<dbReference type="HOGENOM" id="CLU_149993_0_0_11"/>
<evidence type="ECO:0000313" key="2">
    <source>
        <dbReference type="EMBL" id="ADG80468.1"/>
    </source>
</evidence>
<accession>D5UMJ4</accession>
<sequence>MTSESNTEEIVDQTDENTETTEDTFDRAYVEDLRAESAKYRTRAKAADDLAHRLHAELVRATGVLADPTDLDFDEAHLDDPESLTAALEELVERKPHLRARTVAGDVGQGQSGGGSVSLIDVLKGRV</sequence>
<dbReference type="STRING" id="521096.Tpau_3896"/>
<reference evidence="2 3" key="2">
    <citation type="journal article" date="2011" name="Stand. Genomic Sci.">
        <title>Complete genome sequence of Tsukamurella paurometabola type strain (no. 33).</title>
        <authorList>
            <person name="Munk A.C."/>
            <person name="Lapidus A."/>
            <person name="Lucas S."/>
            <person name="Nolan M."/>
            <person name="Tice H."/>
            <person name="Cheng J.F."/>
            <person name="Del Rio T.G."/>
            <person name="Goodwin L."/>
            <person name="Pitluck S."/>
            <person name="Liolios K."/>
            <person name="Huntemann M."/>
            <person name="Ivanova N."/>
            <person name="Mavromatis K."/>
            <person name="Mikhailova N."/>
            <person name="Pati A."/>
            <person name="Chen A."/>
            <person name="Palaniappan K."/>
            <person name="Tapia R."/>
            <person name="Han C."/>
            <person name="Land M."/>
            <person name="Hauser L."/>
            <person name="Chang Y.J."/>
            <person name="Jeffries C.D."/>
            <person name="Brettin T."/>
            <person name="Yasawong M."/>
            <person name="Brambilla E.M."/>
            <person name="Rohde M."/>
            <person name="Sikorski J."/>
            <person name="Goker M."/>
            <person name="Detter J.C."/>
            <person name="Woyke T."/>
            <person name="Bristow J."/>
            <person name="Eisen J.A."/>
            <person name="Markowitz V."/>
            <person name="Hugenholtz P."/>
            <person name="Kyrpides N.C."/>
            <person name="Klenk H.P."/>
        </authorList>
    </citation>
    <scope>NUCLEOTIDE SEQUENCE [LARGE SCALE GENOMIC DNA]</scope>
    <source>
        <strain evidence="3">ATCC 8368 / DSM 20162 / CCUG 35730 / CIP 100753 / JCM 10117 / KCTC 9821 / NBRC 16120 / NCIMB 702349 / NCTC 13040</strain>
    </source>
</reference>
<dbReference type="Proteomes" id="UP000001213">
    <property type="component" value="Chromosome"/>
</dbReference>
<evidence type="ECO:0000256" key="1">
    <source>
        <dbReference type="SAM" id="MobiDB-lite"/>
    </source>
</evidence>
<proteinExistence type="predicted"/>
<organism evidence="2 3">
    <name type="scientific">Tsukamurella paurometabola (strain ATCC 8368 / DSM 20162 / CCUG 35730 / CIP 100753 / JCM 10117 / KCTC 9821 / NBRC 16120 / NCIMB 702349 / NCTC 13040)</name>
    <name type="common">Corynebacterium paurometabolum</name>
    <dbReference type="NCBI Taxonomy" id="521096"/>
    <lineage>
        <taxon>Bacteria</taxon>
        <taxon>Bacillati</taxon>
        <taxon>Actinomycetota</taxon>
        <taxon>Actinomycetes</taxon>
        <taxon>Mycobacteriales</taxon>
        <taxon>Tsukamurellaceae</taxon>
        <taxon>Tsukamurella</taxon>
    </lineage>
</organism>
<reference evidence="3" key="1">
    <citation type="submission" date="2010-03" db="EMBL/GenBank/DDBJ databases">
        <title>The complete chromosome of Tsukamurella paurometabola DSM 20162.</title>
        <authorList>
            <consortium name="US DOE Joint Genome Institute (JGI-PGF)"/>
            <person name="Lucas S."/>
            <person name="Copeland A."/>
            <person name="Lapidus A."/>
            <person name="Glavina del Rio T."/>
            <person name="Dalin E."/>
            <person name="Tice H."/>
            <person name="Bruce D."/>
            <person name="Goodwin L."/>
            <person name="Pitluck S."/>
            <person name="Kyrpides N."/>
            <person name="Mavromatis K."/>
            <person name="Ivanova N."/>
            <person name="Mikhailova N."/>
            <person name="Munk A.C."/>
            <person name="Brettin T."/>
            <person name="Detter J.C."/>
            <person name="Tapia R."/>
            <person name="Han C."/>
            <person name="Larimer F."/>
            <person name="Land M."/>
            <person name="Hauser L."/>
            <person name="Markowitz V."/>
            <person name="Cheng J.-F."/>
            <person name="Hugenholtz P."/>
            <person name="Woyke T."/>
            <person name="Wu D."/>
            <person name="Jando M."/>
            <person name="Brambilla E."/>
            <person name="Klenk H.-P."/>
            <person name="Eisen J.A."/>
        </authorList>
    </citation>
    <scope>NUCLEOTIDE SEQUENCE [LARGE SCALE GENOMIC DNA]</scope>
    <source>
        <strain evidence="3">ATCC 8368 / DSM 20162 / CCUG 35730 / CIP 100753 / JCM 10117 / KCTC 9821 / NBRC 16120 / NCIMB 702349 / NCTC 13040</strain>
    </source>
</reference>
<feature type="region of interest" description="Disordered" evidence="1">
    <location>
        <begin position="1"/>
        <end position="29"/>
    </location>
</feature>
<dbReference type="eggNOG" id="ENOG5033M2M">
    <property type="taxonomic scope" value="Bacteria"/>
</dbReference>
<gene>
    <name evidence="2" type="ordered locus">Tpau_3896</name>
</gene>
<dbReference type="AlphaFoldDB" id="D5UMJ4"/>
<dbReference type="RefSeq" id="WP_013128464.1">
    <property type="nucleotide sequence ID" value="NC_014158.1"/>
</dbReference>